<feature type="domain" description="Cyclin-like" evidence="10">
    <location>
        <begin position="47"/>
        <end position="143"/>
    </location>
</feature>
<dbReference type="Gene3D" id="1.10.472.10">
    <property type="entry name" value="Cyclin-like"/>
    <property type="match status" value="2"/>
</dbReference>
<protein>
    <submittedName>
        <fullName evidence="11">Cyclin-C</fullName>
    </submittedName>
</protein>
<evidence type="ECO:0000256" key="8">
    <source>
        <dbReference type="ARBA" id="ARBA00023242"/>
    </source>
</evidence>
<evidence type="ECO:0000259" key="10">
    <source>
        <dbReference type="SMART" id="SM00385"/>
    </source>
</evidence>
<evidence type="ECO:0000256" key="5">
    <source>
        <dbReference type="ARBA" id="ARBA00023127"/>
    </source>
</evidence>
<keyword evidence="6" id="KW-0010">Activator</keyword>
<sequence length="267" mass="31578">MALTFWQSSHYLHWMKSLRLEDLKRINPKDTTLTIQEIDSIHLSMLTLLEELGARLHINQIIICTAILMYRRFYLTQSFSDFDPRLVLGTTLFMASKIEENQARLTDVTTSLQELTSKYTEDRENMFHFTEKDIIECEFFVIEAIQYDMIMHHPFPSLIKLYEEFEKEFDLDEHNFKMAWDLCLYTYRTHIIMLYPPFMVAYAAMFLTLMEASYDAHEMLNKCNINADMVLQIASELQQSITEHKDLLALQPEALKKLDDIVPDPFC</sequence>
<dbReference type="InterPro" id="IPR043198">
    <property type="entry name" value="Cyclin/Ssn8"/>
</dbReference>
<dbReference type="PANTHER" id="PTHR10026">
    <property type="entry name" value="CYCLIN"/>
    <property type="match status" value="1"/>
</dbReference>
<evidence type="ECO:0000256" key="1">
    <source>
        <dbReference type="ARBA" id="ARBA00004123"/>
    </source>
</evidence>
<dbReference type="FunFam" id="1.10.472.10:FF:000076">
    <property type="entry name" value="RNA polymerase II holoenzyme cyclin-like subunit"/>
    <property type="match status" value="1"/>
</dbReference>
<reference evidence="11 12" key="1">
    <citation type="journal article" date="2014" name="Genome Biol. Evol.">
        <title>The secreted proteins of Achlya hypogyna and Thraustotheca clavata identify the ancestral oomycete secretome and reveal gene acquisitions by horizontal gene transfer.</title>
        <authorList>
            <person name="Misner I."/>
            <person name="Blouin N."/>
            <person name="Leonard G."/>
            <person name="Richards T.A."/>
            <person name="Lane C.E."/>
        </authorList>
    </citation>
    <scope>NUCLEOTIDE SEQUENCE [LARGE SCALE GENOMIC DNA]</scope>
    <source>
        <strain evidence="11 12">ATCC 34112</strain>
    </source>
</reference>
<name>A0A1V9Y8F5_9STRA</name>
<evidence type="ECO:0000256" key="7">
    <source>
        <dbReference type="ARBA" id="ARBA00023163"/>
    </source>
</evidence>
<evidence type="ECO:0000256" key="3">
    <source>
        <dbReference type="ARBA" id="ARBA00022491"/>
    </source>
</evidence>
<dbReference type="AlphaFoldDB" id="A0A1V9Y8F5"/>
<dbReference type="PIRSF" id="PIRSF028758">
    <property type="entry name" value="Cyclin, C/H/G types"/>
    <property type="match status" value="1"/>
</dbReference>
<evidence type="ECO:0000256" key="4">
    <source>
        <dbReference type="ARBA" id="ARBA00023015"/>
    </source>
</evidence>
<proteinExistence type="inferred from homology"/>
<dbReference type="InterPro" id="IPR006671">
    <property type="entry name" value="Cyclin_N"/>
</dbReference>
<keyword evidence="7" id="KW-0804">Transcription</keyword>
<keyword evidence="5 9" id="KW-0195">Cyclin</keyword>
<dbReference type="InterPro" id="IPR013763">
    <property type="entry name" value="Cyclin-like_dom"/>
</dbReference>
<comment type="similarity">
    <text evidence="2">Belongs to the cyclin family. Cyclin C subfamily.</text>
</comment>
<dbReference type="Proteomes" id="UP000243217">
    <property type="component" value="Unassembled WGS sequence"/>
</dbReference>
<keyword evidence="12" id="KW-1185">Reference proteome</keyword>
<comment type="subcellular location">
    <subcellularLocation>
        <location evidence="1">Nucleus</location>
    </subcellularLocation>
</comment>
<comment type="caution">
    <text evidence="11">The sequence shown here is derived from an EMBL/GenBank/DDBJ whole genome shotgun (WGS) entry which is preliminary data.</text>
</comment>
<evidence type="ECO:0000313" key="12">
    <source>
        <dbReference type="Proteomes" id="UP000243217"/>
    </source>
</evidence>
<keyword evidence="3" id="KW-0678">Repressor</keyword>
<accession>A0A1V9Y8F5</accession>
<evidence type="ECO:0000256" key="6">
    <source>
        <dbReference type="ARBA" id="ARBA00023159"/>
    </source>
</evidence>
<dbReference type="GO" id="GO:0006357">
    <property type="term" value="P:regulation of transcription by RNA polymerase II"/>
    <property type="evidence" value="ECO:0007669"/>
    <property type="project" value="InterPro"/>
</dbReference>
<dbReference type="OrthoDB" id="10266018at2759"/>
<dbReference type="GO" id="GO:0016538">
    <property type="term" value="F:cyclin-dependent protein serine/threonine kinase regulator activity"/>
    <property type="evidence" value="ECO:0007669"/>
    <property type="project" value="InterPro"/>
</dbReference>
<evidence type="ECO:0000256" key="2">
    <source>
        <dbReference type="ARBA" id="ARBA00008638"/>
    </source>
</evidence>
<dbReference type="STRING" id="74557.A0A1V9Y8F5"/>
<dbReference type="InterPro" id="IPR036915">
    <property type="entry name" value="Cyclin-like_sf"/>
</dbReference>
<dbReference type="GO" id="GO:0005634">
    <property type="term" value="C:nucleus"/>
    <property type="evidence" value="ECO:0007669"/>
    <property type="project" value="UniProtKB-SubCell"/>
</dbReference>
<dbReference type="EMBL" id="JNBS01004854">
    <property type="protein sequence ID" value="OQR82002.1"/>
    <property type="molecule type" value="Genomic_DNA"/>
</dbReference>
<evidence type="ECO:0000256" key="9">
    <source>
        <dbReference type="RuleBase" id="RU000383"/>
    </source>
</evidence>
<dbReference type="Pfam" id="PF00134">
    <property type="entry name" value="Cyclin_N"/>
    <property type="match status" value="1"/>
</dbReference>
<dbReference type="SMART" id="SM00385">
    <property type="entry name" value="CYCLIN"/>
    <property type="match status" value="1"/>
</dbReference>
<keyword evidence="4" id="KW-0805">Transcription regulation</keyword>
<evidence type="ECO:0000313" key="11">
    <source>
        <dbReference type="EMBL" id="OQR82002.1"/>
    </source>
</evidence>
<keyword evidence="8" id="KW-0539">Nucleus</keyword>
<organism evidence="11 12">
    <name type="scientific">Thraustotheca clavata</name>
    <dbReference type="NCBI Taxonomy" id="74557"/>
    <lineage>
        <taxon>Eukaryota</taxon>
        <taxon>Sar</taxon>
        <taxon>Stramenopiles</taxon>
        <taxon>Oomycota</taxon>
        <taxon>Saprolegniomycetes</taxon>
        <taxon>Saprolegniales</taxon>
        <taxon>Achlyaceae</taxon>
        <taxon>Thraustotheca</taxon>
    </lineage>
</organism>
<gene>
    <name evidence="11" type="ORF">THRCLA_11223</name>
</gene>
<dbReference type="SUPFAM" id="SSF47954">
    <property type="entry name" value="Cyclin-like"/>
    <property type="match status" value="2"/>
</dbReference>